<organism evidence="8 9">
    <name type="scientific">Paracoccus litorisediminis</name>
    <dbReference type="NCBI Taxonomy" id="2006130"/>
    <lineage>
        <taxon>Bacteria</taxon>
        <taxon>Pseudomonadati</taxon>
        <taxon>Pseudomonadota</taxon>
        <taxon>Alphaproteobacteria</taxon>
        <taxon>Rhodobacterales</taxon>
        <taxon>Paracoccaceae</taxon>
        <taxon>Paracoccus</taxon>
    </lineage>
</organism>
<feature type="domain" description="EamA" evidence="7">
    <location>
        <begin position="163"/>
        <end position="298"/>
    </location>
</feature>
<dbReference type="PANTHER" id="PTHR32322">
    <property type="entry name" value="INNER MEMBRANE TRANSPORTER"/>
    <property type="match status" value="1"/>
</dbReference>
<evidence type="ECO:0000256" key="3">
    <source>
        <dbReference type="ARBA" id="ARBA00022692"/>
    </source>
</evidence>
<protein>
    <submittedName>
        <fullName evidence="8">EamA family transporter</fullName>
    </submittedName>
</protein>
<feature type="transmembrane region" description="Helical" evidence="6">
    <location>
        <begin position="77"/>
        <end position="94"/>
    </location>
</feature>
<keyword evidence="3 6" id="KW-0812">Transmembrane</keyword>
<comment type="caution">
    <text evidence="8">The sequence shown here is derived from an EMBL/GenBank/DDBJ whole genome shotgun (WGS) entry which is preliminary data.</text>
</comment>
<evidence type="ECO:0000313" key="9">
    <source>
        <dbReference type="Proteomes" id="UP000449846"/>
    </source>
</evidence>
<sequence length="303" mass="32288">MADTAMPQERIEALRGHAAMLAFSVLIAGSFSLGARAANLIDPTAISAARFVIAAGVIAGFAFAGPGIPRQALRAPWRYLLLGGLFAAYFVLMFEGLKTALPVSAAAVFTLTPVMSAGFGWLLLRQRMTGRLAMALALGAAGSLWVIFRGDIHALRRLDFGRGEAIYLLGCVAHALYTPMVRRLNRGETPLVSTFGTLVAGAALLSIWGWRAILETDWANLPALVWVTLIYVAICASAMTTLLVQYATMRLPAAKVMAYTYLTPAWVLLLESALTGAAPASAMLPGFAATIVALLLLLKDQRH</sequence>
<name>A0A844HI69_9RHOB</name>
<feature type="transmembrane region" description="Helical" evidence="6">
    <location>
        <begin position="256"/>
        <end position="274"/>
    </location>
</feature>
<feature type="transmembrane region" description="Helical" evidence="6">
    <location>
        <begin position="160"/>
        <end position="179"/>
    </location>
</feature>
<evidence type="ECO:0000256" key="6">
    <source>
        <dbReference type="SAM" id="Phobius"/>
    </source>
</evidence>
<keyword evidence="4 6" id="KW-1133">Transmembrane helix</keyword>
<evidence type="ECO:0000256" key="2">
    <source>
        <dbReference type="ARBA" id="ARBA00007362"/>
    </source>
</evidence>
<dbReference type="Pfam" id="PF00892">
    <property type="entry name" value="EamA"/>
    <property type="match status" value="2"/>
</dbReference>
<reference evidence="8 9" key="1">
    <citation type="submission" date="2019-11" db="EMBL/GenBank/DDBJ databases">
        <authorList>
            <person name="Dong K."/>
        </authorList>
    </citation>
    <scope>NUCLEOTIDE SEQUENCE [LARGE SCALE GENOMIC DNA]</scope>
    <source>
        <strain evidence="8 9">NBRC 112902</strain>
    </source>
</reference>
<feature type="transmembrane region" description="Helical" evidence="6">
    <location>
        <begin position="131"/>
        <end position="148"/>
    </location>
</feature>
<dbReference type="OrthoDB" id="5812248at2"/>
<dbReference type="EMBL" id="WMIG01000004">
    <property type="protein sequence ID" value="MTH59823.1"/>
    <property type="molecule type" value="Genomic_DNA"/>
</dbReference>
<dbReference type="PANTHER" id="PTHR32322:SF2">
    <property type="entry name" value="EAMA DOMAIN-CONTAINING PROTEIN"/>
    <property type="match status" value="1"/>
</dbReference>
<feature type="transmembrane region" description="Helical" evidence="6">
    <location>
        <begin position="47"/>
        <end position="65"/>
    </location>
</feature>
<evidence type="ECO:0000259" key="7">
    <source>
        <dbReference type="Pfam" id="PF00892"/>
    </source>
</evidence>
<comment type="similarity">
    <text evidence="2">Belongs to the EamA transporter family.</text>
</comment>
<evidence type="ECO:0000256" key="1">
    <source>
        <dbReference type="ARBA" id="ARBA00004141"/>
    </source>
</evidence>
<dbReference type="AlphaFoldDB" id="A0A844HI69"/>
<dbReference type="Proteomes" id="UP000449846">
    <property type="component" value="Unassembled WGS sequence"/>
</dbReference>
<evidence type="ECO:0000256" key="5">
    <source>
        <dbReference type="ARBA" id="ARBA00023136"/>
    </source>
</evidence>
<dbReference type="GO" id="GO:0016020">
    <property type="term" value="C:membrane"/>
    <property type="evidence" value="ECO:0007669"/>
    <property type="project" value="UniProtKB-SubCell"/>
</dbReference>
<evidence type="ECO:0000256" key="4">
    <source>
        <dbReference type="ARBA" id="ARBA00022989"/>
    </source>
</evidence>
<keyword evidence="9" id="KW-1185">Reference proteome</keyword>
<feature type="transmembrane region" description="Helical" evidence="6">
    <location>
        <begin position="223"/>
        <end position="244"/>
    </location>
</feature>
<dbReference type="RefSeq" id="WP_155039744.1">
    <property type="nucleotide sequence ID" value="NZ_JBHGCD010000020.1"/>
</dbReference>
<proteinExistence type="inferred from homology"/>
<dbReference type="SUPFAM" id="SSF103481">
    <property type="entry name" value="Multidrug resistance efflux transporter EmrE"/>
    <property type="match status" value="2"/>
</dbReference>
<dbReference type="InterPro" id="IPR000620">
    <property type="entry name" value="EamA_dom"/>
</dbReference>
<comment type="subcellular location">
    <subcellularLocation>
        <location evidence="1">Membrane</location>
        <topology evidence="1">Multi-pass membrane protein</topology>
    </subcellularLocation>
</comment>
<accession>A0A844HI69</accession>
<gene>
    <name evidence="8" type="ORF">GL300_11450</name>
</gene>
<feature type="transmembrane region" description="Helical" evidence="6">
    <location>
        <begin position="280"/>
        <end position="298"/>
    </location>
</feature>
<dbReference type="InterPro" id="IPR050638">
    <property type="entry name" value="AA-Vitamin_Transporters"/>
</dbReference>
<feature type="transmembrane region" description="Helical" evidence="6">
    <location>
        <begin position="191"/>
        <end position="211"/>
    </location>
</feature>
<dbReference type="InterPro" id="IPR037185">
    <property type="entry name" value="EmrE-like"/>
</dbReference>
<feature type="transmembrane region" description="Helical" evidence="6">
    <location>
        <begin position="100"/>
        <end position="124"/>
    </location>
</feature>
<feature type="domain" description="EamA" evidence="7">
    <location>
        <begin position="15"/>
        <end position="147"/>
    </location>
</feature>
<keyword evidence="5 6" id="KW-0472">Membrane</keyword>
<evidence type="ECO:0000313" key="8">
    <source>
        <dbReference type="EMBL" id="MTH59823.1"/>
    </source>
</evidence>